<dbReference type="Pfam" id="PF10798">
    <property type="entry name" value="YmgB"/>
    <property type="match status" value="1"/>
</dbReference>
<keyword evidence="2" id="KW-1185">Reference proteome</keyword>
<name>A0A2S9I9B7_9GAMM</name>
<dbReference type="RefSeq" id="WP_105593751.1">
    <property type="nucleotide sequence ID" value="NZ_PDET01000011.1"/>
</dbReference>
<dbReference type="Gene3D" id="1.20.5.5260">
    <property type="match status" value="1"/>
</dbReference>
<gene>
    <name evidence="1" type="ORF">CQW29_16100</name>
</gene>
<dbReference type="Proteomes" id="UP000239181">
    <property type="component" value="Unassembled WGS sequence"/>
</dbReference>
<dbReference type="GO" id="GO:0071468">
    <property type="term" value="P:cellular response to acidic pH"/>
    <property type="evidence" value="ECO:0007669"/>
    <property type="project" value="InterPro"/>
</dbReference>
<dbReference type="OrthoDB" id="6420902at2"/>
<accession>A0A2S9I9B7</accession>
<dbReference type="NCBIfam" id="NF040640">
    <property type="entry name" value="YcgZ_fam"/>
    <property type="match status" value="1"/>
</dbReference>
<dbReference type="AlphaFoldDB" id="A0A2S9I9B7"/>
<protein>
    <submittedName>
        <fullName evidence="1">Two-component-system connector protein YcgZ</fullName>
    </submittedName>
</protein>
<evidence type="ECO:0000313" key="1">
    <source>
        <dbReference type="EMBL" id="PRD14386.1"/>
    </source>
</evidence>
<dbReference type="InterPro" id="IPR024753">
    <property type="entry name" value="AriR"/>
</dbReference>
<evidence type="ECO:0000313" key="2">
    <source>
        <dbReference type="Proteomes" id="UP000239181"/>
    </source>
</evidence>
<reference evidence="1 2" key="1">
    <citation type="submission" date="2017-10" db="EMBL/GenBank/DDBJ databases">
        <title>Draft genome of two endophytic bacteria isolated from 'guarana' Paullinia cupana (Mart.) Ducke.</title>
        <authorList>
            <person name="Siqueira K.A."/>
            <person name="Liotti R.G."/>
            <person name="Mendes T.A."/>
            <person name="Soares M.A."/>
        </authorList>
    </citation>
    <scope>NUCLEOTIDE SEQUENCE [LARGE SCALE GENOMIC DNA]</scope>
    <source>
        <strain evidence="1 2">342</strain>
    </source>
</reference>
<sequence>MHHGEDNPQTADQIAQYFAQGMIPTRQETLGRIVTEILVSGKNLNRKAICTRLLQKLEHASGIEEERHYHQLIGMLFGRVPE</sequence>
<organism evidence="1 2">
    <name type="scientific">Pantoea coffeiphila</name>
    <dbReference type="NCBI Taxonomy" id="1465635"/>
    <lineage>
        <taxon>Bacteria</taxon>
        <taxon>Pseudomonadati</taxon>
        <taxon>Pseudomonadota</taxon>
        <taxon>Gammaproteobacteria</taxon>
        <taxon>Enterobacterales</taxon>
        <taxon>Erwiniaceae</taxon>
        <taxon>Pantoea</taxon>
    </lineage>
</organism>
<proteinExistence type="predicted"/>
<comment type="caution">
    <text evidence="1">The sequence shown here is derived from an EMBL/GenBank/DDBJ whole genome shotgun (WGS) entry which is preliminary data.</text>
</comment>
<dbReference type="EMBL" id="PDET01000011">
    <property type="protein sequence ID" value="PRD14386.1"/>
    <property type="molecule type" value="Genomic_DNA"/>
</dbReference>